<dbReference type="SMART" id="SM00132">
    <property type="entry name" value="LIM"/>
    <property type="match status" value="4"/>
</dbReference>
<comment type="caution">
    <text evidence="8">The sequence shown here is derived from an EMBL/GenBank/DDBJ whole genome shotgun (WGS) entry which is preliminary data.</text>
</comment>
<keyword evidence="1 5" id="KW-0479">Metal-binding</keyword>
<sequence length="507" mass="56174">MGFCHRCGEITAGKCSKCGGRSVASTIASIKSESGIDICDRWQSQYADTILSPQEISTKPALSSGTKMVSVTQSSFYNINTPKKVCCCCSKPMSTSFIQDNLSYCKECHLKLFNKGQCPTCQKPISDRDAWIEHDTNIWHADCFTCFSCKIPLDTNPLIDLQRRPCCETCFNGQSGASRMVTRKKVPTVVTTPLSPITTPSPTKSATRYDSYSSQSSMSSSGSVTSESSQPRSTRRPRIDRELFHQPAIVTPPRTPSPAATEESKVKKRIPSPTKQLNTVHTTPSPSQSMNSVSNRPCHYCHKALGDSSQKKVKIPIGDGLFAWFHKSCFLCSKCHLPFQDGQCATDGHSFYHAQCQVSQRCYGCKKQVQKDAFQFNEKMYHFECFKCCGNGCKLSMGQPIFEVANKPYCKLCYDINQSTTTLVSEVLPQQPQAPRTTRVFPKLGGSKTCPRCQHSISVMDDTPGPFTSRWHKKCLACANCNKQLDSAAKTKSGQQGQSLVFCQKCY</sequence>
<evidence type="ECO:0000256" key="6">
    <source>
        <dbReference type="SAM" id="MobiDB-lite"/>
    </source>
</evidence>
<evidence type="ECO:0000313" key="9">
    <source>
        <dbReference type="Proteomes" id="UP001476247"/>
    </source>
</evidence>
<dbReference type="EMBL" id="BAABUJ010000031">
    <property type="protein sequence ID" value="GAA5803929.1"/>
    <property type="molecule type" value="Genomic_DNA"/>
</dbReference>
<accession>A0ABP9YAF5</accession>
<evidence type="ECO:0000256" key="3">
    <source>
        <dbReference type="ARBA" id="ARBA00022833"/>
    </source>
</evidence>
<evidence type="ECO:0000256" key="2">
    <source>
        <dbReference type="ARBA" id="ARBA00022737"/>
    </source>
</evidence>
<dbReference type="PROSITE" id="PS50023">
    <property type="entry name" value="LIM_DOMAIN_2"/>
    <property type="match status" value="3"/>
</dbReference>
<reference evidence="8 9" key="1">
    <citation type="submission" date="2024-04" db="EMBL/GenBank/DDBJ databases">
        <title>genome sequences of Mucor flavus KT1a and Helicostylum pulchrum KT1b strains isolation_sourced from the surface of a dry-aged beef.</title>
        <authorList>
            <person name="Toyotome T."/>
            <person name="Hosono M."/>
            <person name="Torimaru M."/>
            <person name="Fukuda K."/>
            <person name="Mikami N."/>
        </authorList>
    </citation>
    <scope>NUCLEOTIDE SEQUENCE [LARGE SCALE GENOMIC DNA]</scope>
    <source>
        <strain evidence="8 9">KT1b</strain>
    </source>
</reference>
<dbReference type="PANTHER" id="PTHR24205:SF16">
    <property type="entry name" value="GH01042P-RELATED"/>
    <property type="match status" value="1"/>
</dbReference>
<dbReference type="Pfam" id="PF00412">
    <property type="entry name" value="LIM"/>
    <property type="match status" value="3"/>
</dbReference>
<dbReference type="InterPro" id="IPR001781">
    <property type="entry name" value="Znf_LIM"/>
</dbReference>
<organism evidence="8 9">
    <name type="scientific">Helicostylum pulchrum</name>
    <dbReference type="NCBI Taxonomy" id="562976"/>
    <lineage>
        <taxon>Eukaryota</taxon>
        <taxon>Fungi</taxon>
        <taxon>Fungi incertae sedis</taxon>
        <taxon>Mucoromycota</taxon>
        <taxon>Mucoromycotina</taxon>
        <taxon>Mucoromycetes</taxon>
        <taxon>Mucorales</taxon>
        <taxon>Mucorineae</taxon>
        <taxon>Mucoraceae</taxon>
        <taxon>Helicostylum</taxon>
    </lineage>
</organism>
<feature type="domain" description="LIM zinc-binding" evidence="7">
    <location>
        <begin position="116"/>
        <end position="177"/>
    </location>
</feature>
<feature type="compositionally biased region" description="Low complexity" evidence="6">
    <location>
        <begin position="191"/>
        <end position="229"/>
    </location>
</feature>
<feature type="domain" description="LIM zinc-binding" evidence="7">
    <location>
        <begin position="448"/>
        <end position="507"/>
    </location>
</feature>
<dbReference type="PROSITE" id="PS00478">
    <property type="entry name" value="LIM_DOMAIN_1"/>
    <property type="match status" value="2"/>
</dbReference>
<evidence type="ECO:0000256" key="5">
    <source>
        <dbReference type="PROSITE-ProRule" id="PRU00125"/>
    </source>
</evidence>
<feature type="compositionally biased region" description="Polar residues" evidence="6">
    <location>
        <begin position="273"/>
        <end position="293"/>
    </location>
</feature>
<keyword evidence="9" id="KW-1185">Reference proteome</keyword>
<evidence type="ECO:0000259" key="7">
    <source>
        <dbReference type="PROSITE" id="PS50023"/>
    </source>
</evidence>
<gene>
    <name evidence="8" type="ORF">HPULCUR_009414</name>
</gene>
<dbReference type="SUPFAM" id="SSF57716">
    <property type="entry name" value="Glucocorticoid receptor-like (DNA-binding domain)"/>
    <property type="match status" value="1"/>
</dbReference>
<dbReference type="CDD" id="cd08368">
    <property type="entry name" value="LIM"/>
    <property type="match status" value="2"/>
</dbReference>
<evidence type="ECO:0000256" key="4">
    <source>
        <dbReference type="ARBA" id="ARBA00023038"/>
    </source>
</evidence>
<evidence type="ECO:0000313" key="8">
    <source>
        <dbReference type="EMBL" id="GAA5803929.1"/>
    </source>
</evidence>
<keyword evidence="4 5" id="KW-0440">LIM domain</keyword>
<dbReference type="Proteomes" id="UP001476247">
    <property type="component" value="Unassembled WGS sequence"/>
</dbReference>
<keyword evidence="2" id="KW-0677">Repeat</keyword>
<feature type="region of interest" description="Disordered" evidence="6">
    <location>
        <begin position="191"/>
        <end position="293"/>
    </location>
</feature>
<protein>
    <recommendedName>
        <fullName evidence="7">LIM zinc-binding domain-containing protein</fullName>
    </recommendedName>
</protein>
<keyword evidence="3 5" id="KW-0862">Zinc</keyword>
<evidence type="ECO:0000256" key="1">
    <source>
        <dbReference type="ARBA" id="ARBA00022723"/>
    </source>
</evidence>
<feature type="domain" description="LIM zinc-binding" evidence="7">
    <location>
        <begin position="360"/>
        <end position="420"/>
    </location>
</feature>
<dbReference type="Gene3D" id="2.10.110.10">
    <property type="entry name" value="Cysteine Rich Protein"/>
    <property type="match status" value="4"/>
</dbReference>
<proteinExistence type="predicted"/>
<dbReference type="PANTHER" id="PTHR24205">
    <property type="entry name" value="FOUR AND A HALF LIM DOMAINS PROTEIN"/>
    <property type="match status" value="1"/>
</dbReference>
<name>A0ABP9YAF5_9FUNG</name>